<comment type="caution">
    <text evidence="2">The sequence shown here is derived from an EMBL/GenBank/DDBJ whole genome shotgun (WGS) entry which is preliminary data.</text>
</comment>
<dbReference type="VEuPathDB" id="VectorBase:LOC119172928"/>
<dbReference type="Proteomes" id="UP000821866">
    <property type="component" value="Chromosome 6"/>
</dbReference>
<dbReference type="SUPFAM" id="SSF57414">
    <property type="entry name" value="Hairpin loop containing domain-like"/>
    <property type="match status" value="1"/>
</dbReference>
<dbReference type="EMBL" id="JABSTU010000008">
    <property type="protein sequence ID" value="KAH8022720.1"/>
    <property type="molecule type" value="Genomic_DNA"/>
</dbReference>
<accession>A0A9J6DLH9</accession>
<proteinExistence type="predicted"/>
<reference evidence="2" key="1">
    <citation type="journal article" date="2020" name="Cell">
        <title>Large-Scale Comparative Analyses of Tick Genomes Elucidate Their Genetic Diversity and Vector Capacities.</title>
        <authorList>
            <consortium name="Tick Genome and Microbiome Consortium (TIGMIC)"/>
            <person name="Jia N."/>
            <person name="Wang J."/>
            <person name="Shi W."/>
            <person name="Du L."/>
            <person name="Sun Y."/>
            <person name="Zhan W."/>
            <person name="Jiang J.F."/>
            <person name="Wang Q."/>
            <person name="Zhang B."/>
            <person name="Ji P."/>
            <person name="Bell-Sakyi L."/>
            <person name="Cui X.M."/>
            <person name="Yuan T.T."/>
            <person name="Jiang B.G."/>
            <person name="Yang W.F."/>
            <person name="Lam T.T."/>
            <person name="Chang Q.C."/>
            <person name="Ding S.J."/>
            <person name="Wang X.J."/>
            <person name="Zhu J.G."/>
            <person name="Ruan X.D."/>
            <person name="Zhao L."/>
            <person name="Wei J.T."/>
            <person name="Ye R.Z."/>
            <person name="Que T.C."/>
            <person name="Du C.H."/>
            <person name="Zhou Y.H."/>
            <person name="Cheng J.X."/>
            <person name="Dai P.F."/>
            <person name="Guo W.B."/>
            <person name="Han X.H."/>
            <person name="Huang E.J."/>
            <person name="Li L.F."/>
            <person name="Wei W."/>
            <person name="Gao Y.C."/>
            <person name="Liu J.Z."/>
            <person name="Shao H.Z."/>
            <person name="Wang X."/>
            <person name="Wang C.C."/>
            <person name="Yang T.C."/>
            <person name="Huo Q.B."/>
            <person name="Li W."/>
            <person name="Chen H.Y."/>
            <person name="Chen S.E."/>
            <person name="Zhou L.G."/>
            <person name="Ni X.B."/>
            <person name="Tian J.H."/>
            <person name="Sheng Y."/>
            <person name="Liu T."/>
            <person name="Pan Y.S."/>
            <person name="Xia L.Y."/>
            <person name="Li J."/>
            <person name="Zhao F."/>
            <person name="Cao W.C."/>
        </authorList>
    </citation>
    <scope>NUCLEOTIDE SEQUENCE</scope>
    <source>
        <strain evidence="2">Rmic-2018</strain>
    </source>
</reference>
<protein>
    <recommendedName>
        <fullName evidence="1">Apple domain-containing protein</fullName>
    </recommendedName>
</protein>
<gene>
    <name evidence="2" type="ORF">HPB51_002723</name>
</gene>
<dbReference type="InterPro" id="IPR003609">
    <property type="entry name" value="Pan_app"/>
</dbReference>
<dbReference type="AlphaFoldDB" id="A0A9J6DLH9"/>
<keyword evidence="3" id="KW-1185">Reference proteome</keyword>
<feature type="domain" description="Apple" evidence="1">
    <location>
        <begin position="43"/>
        <end position="81"/>
    </location>
</feature>
<reference evidence="2" key="2">
    <citation type="submission" date="2021-09" db="EMBL/GenBank/DDBJ databases">
        <authorList>
            <person name="Jia N."/>
            <person name="Wang J."/>
            <person name="Shi W."/>
            <person name="Du L."/>
            <person name="Sun Y."/>
            <person name="Zhan W."/>
            <person name="Jiang J."/>
            <person name="Wang Q."/>
            <person name="Zhang B."/>
            <person name="Ji P."/>
            <person name="Sakyi L.B."/>
            <person name="Cui X."/>
            <person name="Yuan T."/>
            <person name="Jiang B."/>
            <person name="Yang W."/>
            <person name="Lam T.T.-Y."/>
            <person name="Chang Q."/>
            <person name="Ding S."/>
            <person name="Wang X."/>
            <person name="Zhu J."/>
            <person name="Ruan X."/>
            <person name="Zhao L."/>
            <person name="Wei J."/>
            <person name="Que T."/>
            <person name="Du C."/>
            <person name="Cheng J."/>
            <person name="Dai P."/>
            <person name="Han X."/>
            <person name="Huang E."/>
            <person name="Gao Y."/>
            <person name="Liu J."/>
            <person name="Shao H."/>
            <person name="Ye R."/>
            <person name="Li L."/>
            <person name="Wei W."/>
            <person name="Wang X."/>
            <person name="Wang C."/>
            <person name="Huo Q."/>
            <person name="Li W."/>
            <person name="Guo W."/>
            <person name="Chen H."/>
            <person name="Chen S."/>
            <person name="Zhou L."/>
            <person name="Zhou L."/>
            <person name="Ni X."/>
            <person name="Tian J."/>
            <person name="Zhou Y."/>
            <person name="Sheng Y."/>
            <person name="Liu T."/>
            <person name="Pan Y."/>
            <person name="Xia L."/>
            <person name="Li J."/>
            <person name="Zhao F."/>
            <person name="Cao W."/>
        </authorList>
    </citation>
    <scope>NUCLEOTIDE SEQUENCE</scope>
    <source>
        <strain evidence="2">Rmic-2018</strain>
        <tissue evidence="2">Larvae</tissue>
    </source>
</reference>
<dbReference type="Pfam" id="PF00024">
    <property type="entry name" value="PAN_1"/>
    <property type="match status" value="1"/>
</dbReference>
<evidence type="ECO:0000259" key="1">
    <source>
        <dbReference type="Pfam" id="PF00024"/>
    </source>
</evidence>
<organism evidence="2 3">
    <name type="scientific">Rhipicephalus microplus</name>
    <name type="common">Cattle tick</name>
    <name type="synonym">Boophilus microplus</name>
    <dbReference type="NCBI Taxonomy" id="6941"/>
    <lineage>
        <taxon>Eukaryota</taxon>
        <taxon>Metazoa</taxon>
        <taxon>Ecdysozoa</taxon>
        <taxon>Arthropoda</taxon>
        <taxon>Chelicerata</taxon>
        <taxon>Arachnida</taxon>
        <taxon>Acari</taxon>
        <taxon>Parasitiformes</taxon>
        <taxon>Ixodida</taxon>
        <taxon>Ixodoidea</taxon>
        <taxon>Ixodidae</taxon>
        <taxon>Rhipicephalinae</taxon>
        <taxon>Rhipicephalus</taxon>
        <taxon>Boophilus</taxon>
    </lineage>
</organism>
<evidence type="ECO:0000313" key="3">
    <source>
        <dbReference type="Proteomes" id="UP000821866"/>
    </source>
</evidence>
<sequence length="132" mass="14585">MARTQRRGLADYKATASKVIPTARWAISEFRRGRALLQGTDAVDGIESVTWCFAACLKVPTCRAFNYGKGGCQMLQQELCHQAGLKLTADPRLNYYDLQERALDEVSSCFTSSFIMKSGNEALGLLSARVIQ</sequence>
<evidence type="ECO:0000313" key="2">
    <source>
        <dbReference type="EMBL" id="KAH8022720.1"/>
    </source>
</evidence>
<name>A0A9J6DLH9_RHIMP</name>